<evidence type="ECO:0000313" key="2">
    <source>
        <dbReference type="EnsemblPlants" id="OB07G24710.1"/>
    </source>
</evidence>
<dbReference type="HOGENOM" id="CLU_2744084_0_0_1"/>
<keyword evidence="3" id="KW-1185">Reference proteome</keyword>
<evidence type="ECO:0000313" key="3">
    <source>
        <dbReference type="Proteomes" id="UP000006038"/>
    </source>
</evidence>
<protein>
    <submittedName>
        <fullName evidence="2">Uncharacterized protein</fullName>
    </submittedName>
</protein>
<feature type="compositionally biased region" description="Basic and acidic residues" evidence="1">
    <location>
        <begin position="55"/>
        <end position="71"/>
    </location>
</feature>
<organism evidence="2">
    <name type="scientific">Oryza brachyantha</name>
    <name type="common">malo sina</name>
    <dbReference type="NCBI Taxonomy" id="4533"/>
    <lineage>
        <taxon>Eukaryota</taxon>
        <taxon>Viridiplantae</taxon>
        <taxon>Streptophyta</taxon>
        <taxon>Embryophyta</taxon>
        <taxon>Tracheophyta</taxon>
        <taxon>Spermatophyta</taxon>
        <taxon>Magnoliopsida</taxon>
        <taxon>Liliopsida</taxon>
        <taxon>Poales</taxon>
        <taxon>Poaceae</taxon>
        <taxon>BOP clade</taxon>
        <taxon>Oryzoideae</taxon>
        <taxon>Oryzeae</taxon>
        <taxon>Oryzinae</taxon>
        <taxon>Oryza</taxon>
    </lineage>
</organism>
<sequence length="71" mass="7317">MAILEHFLRAPAHRGPVGMGAPPPGGILSRLRLLLHRRGIGGAGDAALPGGSDLEAARKLDGRASPENPHL</sequence>
<dbReference type="AlphaFoldDB" id="J3MM39"/>
<evidence type="ECO:0000256" key="1">
    <source>
        <dbReference type="SAM" id="MobiDB-lite"/>
    </source>
</evidence>
<dbReference type="Proteomes" id="UP000006038">
    <property type="component" value="Chromosome 7"/>
</dbReference>
<dbReference type="Gramene" id="OB07G24710.1">
    <property type="protein sequence ID" value="OB07G24710.1"/>
    <property type="gene ID" value="OB07G24710"/>
</dbReference>
<proteinExistence type="predicted"/>
<reference evidence="2" key="2">
    <citation type="submission" date="2013-04" db="UniProtKB">
        <authorList>
            <consortium name="EnsemblPlants"/>
        </authorList>
    </citation>
    <scope>IDENTIFICATION</scope>
</reference>
<dbReference type="EnsemblPlants" id="OB07G24710.1">
    <property type="protein sequence ID" value="OB07G24710.1"/>
    <property type="gene ID" value="OB07G24710"/>
</dbReference>
<feature type="region of interest" description="Disordered" evidence="1">
    <location>
        <begin position="42"/>
        <end position="71"/>
    </location>
</feature>
<reference evidence="2" key="1">
    <citation type="journal article" date="2013" name="Nat. Commun.">
        <title>Whole-genome sequencing of Oryza brachyantha reveals mechanisms underlying Oryza genome evolution.</title>
        <authorList>
            <person name="Chen J."/>
            <person name="Huang Q."/>
            <person name="Gao D."/>
            <person name="Wang J."/>
            <person name="Lang Y."/>
            <person name="Liu T."/>
            <person name="Li B."/>
            <person name="Bai Z."/>
            <person name="Luis Goicoechea J."/>
            <person name="Liang C."/>
            <person name="Chen C."/>
            <person name="Zhang W."/>
            <person name="Sun S."/>
            <person name="Liao Y."/>
            <person name="Zhang X."/>
            <person name="Yang L."/>
            <person name="Song C."/>
            <person name="Wang M."/>
            <person name="Shi J."/>
            <person name="Liu G."/>
            <person name="Liu J."/>
            <person name="Zhou H."/>
            <person name="Zhou W."/>
            <person name="Yu Q."/>
            <person name="An N."/>
            <person name="Chen Y."/>
            <person name="Cai Q."/>
            <person name="Wang B."/>
            <person name="Liu B."/>
            <person name="Min J."/>
            <person name="Huang Y."/>
            <person name="Wu H."/>
            <person name="Li Z."/>
            <person name="Zhang Y."/>
            <person name="Yin Y."/>
            <person name="Song W."/>
            <person name="Jiang J."/>
            <person name="Jackson S.A."/>
            <person name="Wing R.A."/>
            <person name="Wang J."/>
            <person name="Chen M."/>
        </authorList>
    </citation>
    <scope>NUCLEOTIDE SEQUENCE [LARGE SCALE GENOMIC DNA]</scope>
    <source>
        <strain evidence="2">cv. IRGC 101232</strain>
    </source>
</reference>
<accession>J3MM39</accession>
<name>J3MM39_ORYBR</name>